<feature type="compositionally biased region" description="Low complexity" evidence="1">
    <location>
        <begin position="675"/>
        <end position="702"/>
    </location>
</feature>
<dbReference type="InterPro" id="IPR036514">
    <property type="entry name" value="SGNH_hydro_sf"/>
</dbReference>
<evidence type="ECO:0000256" key="2">
    <source>
        <dbReference type="SAM" id="Phobius"/>
    </source>
</evidence>
<name>A0ABY1IFU1_9ACTO</name>
<dbReference type="PANTHER" id="PTHR37981:SF1">
    <property type="entry name" value="SGNH HYDROLASE-TYPE ESTERASE DOMAIN-CONTAINING PROTEIN"/>
    <property type="match status" value="1"/>
</dbReference>
<dbReference type="Gene3D" id="3.40.50.1110">
    <property type="entry name" value="SGNH hydrolase"/>
    <property type="match status" value="1"/>
</dbReference>
<keyword evidence="2" id="KW-0472">Membrane</keyword>
<keyword evidence="5" id="KW-1185">Reference proteome</keyword>
<evidence type="ECO:0000259" key="3">
    <source>
        <dbReference type="PROSITE" id="PS50234"/>
    </source>
</evidence>
<dbReference type="SUPFAM" id="SSF49299">
    <property type="entry name" value="PKD domain"/>
    <property type="match status" value="1"/>
</dbReference>
<accession>A0ABY1IFU1</accession>
<dbReference type="SUPFAM" id="SSF52266">
    <property type="entry name" value="SGNH hydrolase"/>
    <property type="match status" value="1"/>
</dbReference>
<proteinExistence type="predicted"/>
<dbReference type="Gene3D" id="3.40.50.410">
    <property type="entry name" value="von Willebrand factor, type A domain"/>
    <property type="match status" value="1"/>
</dbReference>
<dbReference type="SUPFAM" id="SSF53300">
    <property type="entry name" value="vWA-like"/>
    <property type="match status" value="1"/>
</dbReference>
<dbReference type="InterPro" id="IPR036465">
    <property type="entry name" value="vWFA_dom_sf"/>
</dbReference>
<gene>
    <name evidence="4" type="ORF">SAMN05216246_11163</name>
</gene>
<dbReference type="PANTHER" id="PTHR37981">
    <property type="entry name" value="LIPASE 2"/>
    <property type="match status" value="1"/>
</dbReference>
<sequence length="758" mass="80016">MSTDTDVVMLTIGGNDAKFTDIVQDCFAFPSGSECRDSVEYAEGKMNDLEESTRRIFEKIDENLPGDAQVILVGYPRLATDTDYIIRFSEIDMPIASSTYDAGQKVRALSDLSRTIQSKVVSEWNAGHPSLKVTYIDNVIDTFSGHEPDPRTGIGIPKNPKSFSEVNRNPARWINEFAETEGRFSPASGRTISKSSFLDKNPWYHPNITGHEKIAELIEEKVGIPKPANSGRGAPRGGDRAPGEHDIVLMIEASGPAHEDLEPIRSQIQSIVDNVNSRSSSTRFAVVSYRIPSISPDNQLPKIETGFTASSSEIEQGVARIYYPKLDATLGDQAWMYGGLMNAADLDWRSNAKKSIFVLGGSSPQDPDPSSGQTLASVSSSLYARGPITVHAINIAGQLESAPTSDLVGASEGNTYHASTMAEAPDRLREALDYELTKPYATIQEPQTIKIGDSLTLDARGSYSPSGRRITSYEWDFNGDRVYDETTTDGMVTHTFNEEYNGVAAVRVTQDDGKRMVGTVPLIISDDGDSTPRESDNCPDTYNYSQSDYDGDGIGDECDPEPGYPEPDPNTCIVGVNCPGDGGSTPPPAPEPSPEPTEHPAPPVDPPAWPTTPPEQPPTTAPEPTPEPTAPSSPGTGEPSGGTTTAVPSSSAPPVPSPSGFAQGPAPAPTPSAIPPSTSADPSAPPSTGAGSGQQAAPPGGSTTPDRTSPGGSPQSSPGRGPLAGTGLGDGALLTGLAALSLTAGGIFLLRRQHANRA</sequence>
<dbReference type="InterPro" id="IPR002035">
    <property type="entry name" value="VWF_A"/>
</dbReference>
<dbReference type="EMBL" id="FQYL01000011">
    <property type="protein sequence ID" value="SHJ11569.1"/>
    <property type="molecule type" value="Genomic_DNA"/>
</dbReference>
<feature type="compositionally biased region" description="Low complexity" evidence="1">
    <location>
        <begin position="709"/>
        <end position="721"/>
    </location>
</feature>
<reference evidence="4 5" key="1">
    <citation type="submission" date="2016-11" db="EMBL/GenBank/DDBJ databases">
        <authorList>
            <person name="Varghese N."/>
            <person name="Submissions S."/>
        </authorList>
    </citation>
    <scope>NUCLEOTIDE SEQUENCE [LARGE SCALE GENOMIC DNA]</scope>
    <source>
        <strain evidence="4 5">PA</strain>
    </source>
</reference>
<feature type="domain" description="VWFA" evidence="3">
    <location>
        <begin position="246"/>
        <end position="436"/>
    </location>
</feature>
<feature type="compositionally biased region" description="Acidic residues" evidence="1">
    <location>
        <begin position="549"/>
        <end position="560"/>
    </location>
</feature>
<dbReference type="InterPro" id="IPR037460">
    <property type="entry name" value="SEST-like"/>
</dbReference>
<evidence type="ECO:0000313" key="4">
    <source>
        <dbReference type="EMBL" id="SHJ11569.1"/>
    </source>
</evidence>
<dbReference type="PRINTS" id="PR01217">
    <property type="entry name" value="PRICHEXTENSN"/>
</dbReference>
<dbReference type="InterPro" id="IPR000601">
    <property type="entry name" value="PKD_dom"/>
</dbReference>
<keyword evidence="2" id="KW-0812">Transmembrane</keyword>
<dbReference type="Gene3D" id="2.60.40.10">
    <property type="entry name" value="Immunoglobulins"/>
    <property type="match status" value="1"/>
</dbReference>
<dbReference type="InterPro" id="IPR013783">
    <property type="entry name" value="Ig-like_fold"/>
</dbReference>
<evidence type="ECO:0000256" key="1">
    <source>
        <dbReference type="SAM" id="MobiDB-lite"/>
    </source>
</evidence>
<feature type="compositionally biased region" description="Polar residues" evidence="1">
    <location>
        <begin position="538"/>
        <end position="548"/>
    </location>
</feature>
<comment type="caution">
    <text evidence="4">The sequence shown here is derived from an EMBL/GenBank/DDBJ whole genome shotgun (WGS) entry which is preliminary data.</text>
</comment>
<keyword evidence="2" id="KW-1133">Transmembrane helix</keyword>
<organism evidence="4 5">
    <name type="scientific">Actinomyces denticolens</name>
    <dbReference type="NCBI Taxonomy" id="52767"/>
    <lineage>
        <taxon>Bacteria</taxon>
        <taxon>Bacillati</taxon>
        <taxon>Actinomycetota</taxon>
        <taxon>Actinomycetes</taxon>
        <taxon>Actinomycetales</taxon>
        <taxon>Actinomycetaceae</taxon>
        <taxon>Actinomyces</taxon>
    </lineage>
</organism>
<feature type="compositionally biased region" description="Low complexity" evidence="1">
    <location>
        <begin position="632"/>
        <end position="650"/>
    </location>
</feature>
<dbReference type="InterPro" id="IPR035986">
    <property type="entry name" value="PKD_dom_sf"/>
</dbReference>
<dbReference type="Pfam" id="PF18911">
    <property type="entry name" value="PKD_4"/>
    <property type="match status" value="1"/>
</dbReference>
<feature type="transmembrane region" description="Helical" evidence="2">
    <location>
        <begin position="731"/>
        <end position="750"/>
    </location>
</feature>
<dbReference type="Proteomes" id="UP000184390">
    <property type="component" value="Unassembled WGS sequence"/>
</dbReference>
<protein>
    <recommendedName>
        <fullName evidence="3">VWFA domain-containing protein</fullName>
    </recommendedName>
</protein>
<feature type="compositionally biased region" description="Pro residues" evidence="1">
    <location>
        <begin position="585"/>
        <end position="631"/>
    </location>
</feature>
<dbReference type="PROSITE" id="PS50234">
    <property type="entry name" value="VWFA"/>
    <property type="match status" value="1"/>
</dbReference>
<dbReference type="Pfam" id="PF00092">
    <property type="entry name" value="VWA"/>
    <property type="match status" value="1"/>
</dbReference>
<feature type="region of interest" description="Disordered" evidence="1">
    <location>
        <begin position="521"/>
        <end position="731"/>
    </location>
</feature>
<dbReference type="CDD" id="cd00146">
    <property type="entry name" value="PKD"/>
    <property type="match status" value="1"/>
</dbReference>
<evidence type="ECO:0000313" key="5">
    <source>
        <dbReference type="Proteomes" id="UP000184390"/>
    </source>
</evidence>